<keyword evidence="5 7" id="KW-0472">Membrane</keyword>
<comment type="subcellular location">
    <subcellularLocation>
        <location evidence="1">Membrane</location>
        <topology evidence="1">Multi-pass membrane protein</topology>
    </subcellularLocation>
</comment>
<evidence type="ECO:0000256" key="3">
    <source>
        <dbReference type="ARBA" id="ARBA00022692"/>
    </source>
</evidence>
<keyword evidence="4 7" id="KW-1133">Transmembrane helix</keyword>
<dbReference type="GO" id="GO:0140359">
    <property type="term" value="F:ABC-type transporter activity"/>
    <property type="evidence" value="ECO:0007669"/>
    <property type="project" value="InterPro"/>
</dbReference>
<keyword evidence="9" id="KW-0547">Nucleotide-binding</keyword>
<reference evidence="9" key="1">
    <citation type="submission" date="2014-05" db="EMBL/GenBank/DDBJ databases">
        <title>The transcriptome of the halophilic microalga Tetraselmis sp. GSL018 isolated from the Great Salt Lake, Utah.</title>
        <authorList>
            <person name="Jinkerson R.E."/>
            <person name="D'Adamo S."/>
            <person name="Posewitz M.C."/>
        </authorList>
    </citation>
    <scope>NUCLEOTIDE SEQUENCE</scope>
    <source>
        <strain evidence="9">GSL018</strain>
    </source>
</reference>
<organism evidence="9">
    <name type="scientific">Tetraselmis sp. GSL018</name>
    <dbReference type="NCBI Taxonomy" id="582737"/>
    <lineage>
        <taxon>Eukaryota</taxon>
        <taxon>Viridiplantae</taxon>
        <taxon>Chlorophyta</taxon>
        <taxon>core chlorophytes</taxon>
        <taxon>Chlorodendrophyceae</taxon>
        <taxon>Chlorodendrales</taxon>
        <taxon>Chlorodendraceae</taxon>
        <taxon>Tetraselmis</taxon>
    </lineage>
</organism>
<dbReference type="GO" id="GO:0016020">
    <property type="term" value="C:membrane"/>
    <property type="evidence" value="ECO:0007669"/>
    <property type="project" value="UniProtKB-SubCell"/>
</dbReference>
<evidence type="ECO:0000256" key="7">
    <source>
        <dbReference type="SAM" id="Phobius"/>
    </source>
</evidence>
<feature type="non-terminal residue" evidence="9">
    <location>
        <position position="1"/>
    </location>
</feature>
<evidence type="ECO:0000256" key="4">
    <source>
        <dbReference type="ARBA" id="ARBA00022989"/>
    </source>
</evidence>
<keyword evidence="3 7" id="KW-0812">Transmembrane</keyword>
<evidence type="ECO:0000259" key="8">
    <source>
        <dbReference type="Pfam" id="PF01061"/>
    </source>
</evidence>
<feature type="transmembrane region" description="Helical" evidence="7">
    <location>
        <begin position="238"/>
        <end position="260"/>
    </location>
</feature>
<feature type="transmembrane region" description="Helical" evidence="7">
    <location>
        <begin position="325"/>
        <end position="347"/>
    </location>
</feature>
<name>A0A061R376_9CHLO</name>
<evidence type="ECO:0000256" key="2">
    <source>
        <dbReference type="ARBA" id="ARBA00022448"/>
    </source>
</evidence>
<dbReference type="InterPro" id="IPR050352">
    <property type="entry name" value="ABCG_transporters"/>
</dbReference>
<accession>A0A061R376</accession>
<dbReference type="AlphaFoldDB" id="A0A061R376"/>
<dbReference type="EMBL" id="GBEZ01021660">
    <property type="protein sequence ID" value="JAC65105.1"/>
    <property type="molecule type" value="Transcribed_RNA"/>
</dbReference>
<evidence type="ECO:0000256" key="5">
    <source>
        <dbReference type="ARBA" id="ARBA00023136"/>
    </source>
</evidence>
<protein>
    <submittedName>
        <fullName evidence="9">Atp-binding cassette superfamily</fullName>
    </submittedName>
</protein>
<keyword evidence="9" id="KW-0067">ATP-binding</keyword>
<feature type="transmembrane region" description="Helical" evidence="7">
    <location>
        <begin position="95"/>
        <end position="118"/>
    </location>
</feature>
<keyword evidence="2" id="KW-0813">Transport</keyword>
<dbReference type="GO" id="GO:0005524">
    <property type="term" value="F:ATP binding"/>
    <property type="evidence" value="ECO:0007669"/>
    <property type="project" value="UniProtKB-KW"/>
</dbReference>
<feature type="transmembrane region" description="Helical" evidence="7">
    <location>
        <begin position="172"/>
        <end position="197"/>
    </location>
</feature>
<proteinExistence type="predicted"/>
<dbReference type="PANTHER" id="PTHR48041:SF2">
    <property type="entry name" value="ATP-DEPENDENT PERMEASE-RELATED"/>
    <property type="match status" value="1"/>
</dbReference>
<evidence type="ECO:0000256" key="6">
    <source>
        <dbReference type="SAM" id="MobiDB-lite"/>
    </source>
</evidence>
<evidence type="ECO:0000313" key="9">
    <source>
        <dbReference type="EMBL" id="JAC65105.1"/>
    </source>
</evidence>
<dbReference type="InterPro" id="IPR013525">
    <property type="entry name" value="ABC2_TM"/>
</dbReference>
<feature type="region of interest" description="Disordered" evidence="6">
    <location>
        <begin position="42"/>
        <end position="61"/>
    </location>
</feature>
<dbReference type="Pfam" id="PF01061">
    <property type="entry name" value="ABC2_membrane"/>
    <property type="match status" value="1"/>
</dbReference>
<evidence type="ECO:0000256" key="1">
    <source>
        <dbReference type="ARBA" id="ARBA00004141"/>
    </source>
</evidence>
<sequence>VPLPGRYPGGGPHAACRLGPGVARADHQPLRAGIPSDRCHRQFADSDAETEAPRPSSPGGVRAHSLELLSCARGFLTEMDVLLWRGAVNLWRNPALLLMHSVVAVAMGVSMGLVFLGVDNSLAGLQNKAGGIFFTLAFFAFCSLTTVDSFLMERSIVLREAQSGYYSAASYLLVKVVLDSLLLRALPATLFSLPFYWMMGLSPVPERVGVWFGVLTSFSVTAGALSMTATIGCPTAGVANLTMTLVLLTSLVFGGFLANLEVMPGWISWLSYLSIFRYGFEALIVNEVTGNTFNLDVGGYAIDGLDNQLLLDVLGLNKDLFRMDAAVLSSMFAGFLLLSCAALYAILPRHGRRKPLWRRLRCMACGFRWGYKPPAEEQTLDKV</sequence>
<gene>
    <name evidence="9" type="ORF">TSPGSL018_16787</name>
</gene>
<feature type="domain" description="ABC-2 type transporter transmembrane" evidence="8">
    <location>
        <begin position="81"/>
        <end position="287"/>
    </location>
</feature>
<feature type="transmembrane region" description="Helical" evidence="7">
    <location>
        <begin position="209"/>
        <end position="231"/>
    </location>
</feature>
<feature type="transmembrane region" description="Helical" evidence="7">
    <location>
        <begin position="130"/>
        <end position="151"/>
    </location>
</feature>
<dbReference type="PANTHER" id="PTHR48041">
    <property type="entry name" value="ABC TRANSPORTER G FAMILY MEMBER 28"/>
    <property type="match status" value="1"/>
</dbReference>